<dbReference type="Gramene" id="FCD_00022120-RA">
    <property type="protein sequence ID" value="FCD_00022120-RA:cds"/>
    <property type="gene ID" value="FCD_00022120"/>
</dbReference>
<gene>
    <name evidence="1" type="ORF">TIFTF001_016511</name>
</gene>
<protein>
    <submittedName>
        <fullName evidence="1">Uncharacterized protein</fullName>
    </submittedName>
</protein>
<reference evidence="1" key="1">
    <citation type="submission" date="2023-07" db="EMBL/GenBank/DDBJ databases">
        <title>draft genome sequence of fig (Ficus carica).</title>
        <authorList>
            <person name="Takahashi T."/>
            <person name="Nishimura K."/>
        </authorList>
    </citation>
    <scope>NUCLEOTIDE SEQUENCE</scope>
</reference>
<sequence>MVYNDPSWDKYPILVKGNWKSNLSFSVSPCFNSFDDDKALKLAHIPSERRKSLRSITKSSNLHFEKLFPSSVHIANTKPTIVRLYRQALTLVSNDPCYARRKIGKYILFMSEDERADIEDMRSQTESDHPGSSR</sequence>
<dbReference type="AlphaFoldDB" id="A0AA88A384"/>
<keyword evidence="2" id="KW-1185">Reference proteome</keyword>
<evidence type="ECO:0000313" key="2">
    <source>
        <dbReference type="Proteomes" id="UP001187192"/>
    </source>
</evidence>
<accession>A0AA88A384</accession>
<name>A0AA88A384_FICCA</name>
<proteinExistence type="predicted"/>
<evidence type="ECO:0000313" key="1">
    <source>
        <dbReference type="EMBL" id="GMN47328.1"/>
    </source>
</evidence>
<comment type="caution">
    <text evidence="1">The sequence shown here is derived from an EMBL/GenBank/DDBJ whole genome shotgun (WGS) entry which is preliminary data.</text>
</comment>
<dbReference type="EMBL" id="BTGU01000025">
    <property type="protein sequence ID" value="GMN47328.1"/>
    <property type="molecule type" value="Genomic_DNA"/>
</dbReference>
<dbReference type="Proteomes" id="UP001187192">
    <property type="component" value="Unassembled WGS sequence"/>
</dbReference>
<organism evidence="1 2">
    <name type="scientific">Ficus carica</name>
    <name type="common">Common fig</name>
    <dbReference type="NCBI Taxonomy" id="3494"/>
    <lineage>
        <taxon>Eukaryota</taxon>
        <taxon>Viridiplantae</taxon>
        <taxon>Streptophyta</taxon>
        <taxon>Embryophyta</taxon>
        <taxon>Tracheophyta</taxon>
        <taxon>Spermatophyta</taxon>
        <taxon>Magnoliopsida</taxon>
        <taxon>eudicotyledons</taxon>
        <taxon>Gunneridae</taxon>
        <taxon>Pentapetalae</taxon>
        <taxon>rosids</taxon>
        <taxon>fabids</taxon>
        <taxon>Rosales</taxon>
        <taxon>Moraceae</taxon>
        <taxon>Ficeae</taxon>
        <taxon>Ficus</taxon>
    </lineage>
</organism>